<dbReference type="FunFam" id="3.40.50.300:FF:000978">
    <property type="entry name" value="YLP motif-containing protein 1 isoform X3"/>
    <property type="match status" value="1"/>
</dbReference>
<feature type="region of interest" description="Disordered" evidence="1">
    <location>
        <begin position="400"/>
        <end position="423"/>
    </location>
</feature>
<name>A0A8B9AJ75_PHODC</name>
<reference evidence="3" key="2">
    <citation type="submission" date="2025-08" db="UniProtKB">
        <authorList>
            <consortium name="RefSeq"/>
        </authorList>
    </citation>
    <scope>IDENTIFICATION</scope>
    <source>
        <tissue evidence="3">Young leaves</tissue>
    </source>
</reference>
<protein>
    <submittedName>
        <fullName evidence="3">Uncharacterized protein LOC103705529 isoform X3</fullName>
    </submittedName>
</protein>
<proteinExistence type="predicted"/>
<sequence length="944" mass="106307">MDNPWRFRPIQGRLCPVCSTLHFPFCPPPPAFDHNRYAGEHLRRFPPEIHPPFLRDPPFPRPVYDTPFRNPRAAPPMPFPEPAARGPEPWVRNLALEREHPLRPAFHPSQLFVQEEFLERENSRKRMRVEDPAMGNFPPPPHPYNRYDYTLGRFSADDERRLNLIRDHGWQHSTEGPQQLNGEYRTDRFGHDGIQKQYQSVGADHGFHALGTGSVGRNGSLLPQEHAFSQQNHRQPNANEDHWNFSGAVNPQSSDRFVPLERVDFERGGAYNPQSGEYVGARIVHPDASFQPPKSYRQGDLGVDSENHVAHVAEERRAFYDSRKAPDYASEGPHGKYYANDHQQFHPVEKSFHGFLKHPQYSETDYGQYADVMQTPSELKPPVPEDVYKPFGPGTFTSAEQAGPVCGNQGGYPPLPGKSNGGNMTAEMLGQVHNSQMFTSLPPPPPPEVHTQATSSSSTMPSTLFPVLTSTSATTSFPPNTQAFSEHHPLPQSSRYNEPPVHISTEFTTEGLPFIHQAPSKQYLEEGGQAFSLNNSLKDKPTVIDACHLFKQPHRASRPDHIVVILRGLPGSGKSYLAKALRDLEVENGGNVPRIHAMDDYFMIEVEKKIEDHEVSKSSSSYRGKKQITKKVIEYCYEPEMEETYRLSMLKAFKKTLDEGIFTFVIVDDRNLRVADFAQFWAVAKRSGYEVYLLEAPYKDPMGCAARNVHGFHVDDIQKMAGQWEEAPSLYLQLDVQSLFHGDDLNEHSIQEVDMDMDDSDCGDEAPKLQDKEDVELTDPKSLGNAPDDGLSKAGERWDSEGEEEPIGVKELGRSKWSRDLDEDVENSDGVEKNSNALSGLIQAYSKSEKSVHWGDEVDRTGFSIAAAKKRATSSLIIGPGSGYNLDANPLVGEEDAVGTTGRSNINESRRRFHEQLRAERESFKAVFDRRRQRIGGLHDVEDE</sequence>
<dbReference type="Proteomes" id="UP000228380">
    <property type="component" value="Chromosome 9"/>
</dbReference>
<dbReference type="InterPro" id="IPR027417">
    <property type="entry name" value="P-loop_NTPase"/>
</dbReference>
<feature type="compositionally biased region" description="Polar residues" evidence="1">
    <location>
        <begin position="451"/>
        <end position="460"/>
    </location>
</feature>
<gene>
    <name evidence="3" type="primary">LOC103705529</name>
</gene>
<evidence type="ECO:0000313" key="2">
    <source>
        <dbReference type="Proteomes" id="UP000228380"/>
    </source>
</evidence>
<feature type="region of interest" description="Disordered" evidence="1">
    <location>
        <begin position="756"/>
        <end position="815"/>
    </location>
</feature>
<dbReference type="PANTHER" id="PTHR13413">
    <property type="entry name" value="YLP MOTIF CONTAINING PROTEIN NUCLEAR PROTEIN ZAP"/>
    <property type="match status" value="1"/>
</dbReference>
<dbReference type="GO" id="GO:0032204">
    <property type="term" value="P:regulation of telomere maintenance"/>
    <property type="evidence" value="ECO:0007669"/>
    <property type="project" value="TreeGrafter"/>
</dbReference>
<dbReference type="GeneID" id="103705529"/>
<dbReference type="GO" id="GO:0005634">
    <property type="term" value="C:nucleus"/>
    <property type="evidence" value="ECO:0007669"/>
    <property type="project" value="InterPro"/>
</dbReference>
<dbReference type="SUPFAM" id="SSF52540">
    <property type="entry name" value="P-loop containing nucleoside triphosphate hydrolases"/>
    <property type="match status" value="1"/>
</dbReference>
<feature type="region of interest" description="Disordered" evidence="1">
    <location>
        <begin position="436"/>
        <end position="460"/>
    </location>
</feature>
<dbReference type="AlphaFoldDB" id="A0A8B9AJ75"/>
<keyword evidence="2" id="KW-1185">Reference proteome</keyword>
<dbReference type="InterPro" id="IPR026314">
    <property type="entry name" value="YLP_motif_con_p1"/>
</dbReference>
<dbReference type="PANTHER" id="PTHR13413:SF0">
    <property type="entry name" value="YLP MOTIF-CONTAINING PROTEIN 1"/>
    <property type="match status" value="1"/>
</dbReference>
<organism evidence="2 3">
    <name type="scientific">Phoenix dactylifera</name>
    <name type="common">Date palm</name>
    <dbReference type="NCBI Taxonomy" id="42345"/>
    <lineage>
        <taxon>Eukaryota</taxon>
        <taxon>Viridiplantae</taxon>
        <taxon>Streptophyta</taxon>
        <taxon>Embryophyta</taxon>
        <taxon>Tracheophyta</taxon>
        <taxon>Spermatophyta</taxon>
        <taxon>Magnoliopsida</taxon>
        <taxon>Liliopsida</taxon>
        <taxon>Arecaceae</taxon>
        <taxon>Coryphoideae</taxon>
        <taxon>Phoeniceae</taxon>
        <taxon>Phoenix</taxon>
    </lineage>
</organism>
<dbReference type="Gene3D" id="3.40.50.300">
    <property type="entry name" value="P-loop containing nucleotide triphosphate hydrolases"/>
    <property type="match status" value="1"/>
</dbReference>
<reference evidence="2" key="1">
    <citation type="journal article" date="2019" name="Nat. Commun.">
        <title>Genome-wide association mapping of date palm fruit traits.</title>
        <authorList>
            <person name="Hazzouri K.M."/>
            <person name="Gros-Balthazard M."/>
            <person name="Flowers J.M."/>
            <person name="Copetti D."/>
            <person name="Lemansour A."/>
            <person name="Lebrun M."/>
            <person name="Masmoudi K."/>
            <person name="Ferrand S."/>
            <person name="Dhar M.I."/>
            <person name="Fresquez Z.A."/>
            <person name="Rosas U."/>
            <person name="Zhang J."/>
            <person name="Talag J."/>
            <person name="Lee S."/>
            <person name="Kudrna D."/>
            <person name="Powell R.F."/>
            <person name="Leitch I.J."/>
            <person name="Krueger R.R."/>
            <person name="Wing R.A."/>
            <person name="Amiri K.M.A."/>
            <person name="Purugganan M.D."/>
        </authorList>
    </citation>
    <scope>NUCLEOTIDE SEQUENCE [LARGE SCALE GENOMIC DNA]</scope>
    <source>
        <strain evidence="2">cv. Khalas</strain>
    </source>
</reference>
<evidence type="ECO:0000256" key="1">
    <source>
        <dbReference type="SAM" id="MobiDB-lite"/>
    </source>
</evidence>
<dbReference type="RefSeq" id="XP_038986380.1">
    <property type="nucleotide sequence ID" value="XM_039130452.1"/>
</dbReference>
<feature type="compositionally biased region" description="Basic and acidic residues" evidence="1">
    <location>
        <begin position="790"/>
        <end position="800"/>
    </location>
</feature>
<evidence type="ECO:0000313" key="3">
    <source>
        <dbReference type="RefSeq" id="XP_038986380.1"/>
    </source>
</evidence>
<dbReference type="OrthoDB" id="513595at2759"/>
<accession>A0A8B9AJ75</accession>